<name>A0A086KQ50_TOXGO</name>
<dbReference type="AlphaFoldDB" id="A0A086KQ50"/>
<feature type="compositionally biased region" description="Basic residues" evidence="1">
    <location>
        <begin position="21"/>
        <end position="40"/>
    </location>
</feature>
<organism evidence="2 3">
    <name type="scientific">Toxoplasma gondii GAB2-2007-GAL-DOM2</name>
    <dbReference type="NCBI Taxonomy" id="1130820"/>
    <lineage>
        <taxon>Eukaryota</taxon>
        <taxon>Sar</taxon>
        <taxon>Alveolata</taxon>
        <taxon>Apicomplexa</taxon>
        <taxon>Conoidasida</taxon>
        <taxon>Coccidia</taxon>
        <taxon>Eucoccidiorida</taxon>
        <taxon>Eimeriorina</taxon>
        <taxon>Sarcocystidae</taxon>
        <taxon>Toxoplasma</taxon>
    </lineage>
</organism>
<dbReference type="Proteomes" id="UP000028837">
    <property type="component" value="Unassembled WGS sequence"/>
</dbReference>
<reference evidence="2 3" key="1">
    <citation type="submission" date="2014-02" db="EMBL/GenBank/DDBJ databases">
        <authorList>
            <person name="Sibley D."/>
            <person name="Venepally P."/>
            <person name="Karamycheva S."/>
            <person name="Hadjithomas M."/>
            <person name="Khan A."/>
            <person name="Brunk B."/>
            <person name="Roos D."/>
            <person name="Caler E."/>
            <person name="Lorenzi H."/>
        </authorList>
    </citation>
    <scope>NUCLEOTIDE SEQUENCE [LARGE SCALE GENOMIC DNA]</scope>
    <source>
        <strain evidence="2 3">GAB2-2007-GAL-DOM2</strain>
    </source>
</reference>
<feature type="region of interest" description="Disordered" evidence="1">
    <location>
        <begin position="1"/>
        <end position="61"/>
    </location>
</feature>
<evidence type="ECO:0000313" key="3">
    <source>
        <dbReference type="Proteomes" id="UP000028837"/>
    </source>
</evidence>
<comment type="caution">
    <text evidence="2">The sequence shown here is derived from an EMBL/GenBank/DDBJ whole genome shotgun (WGS) entry which is preliminary data.</text>
</comment>
<feature type="compositionally biased region" description="Polar residues" evidence="1">
    <location>
        <begin position="41"/>
        <end position="51"/>
    </location>
</feature>
<proteinExistence type="predicted"/>
<dbReference type="VEuPathDB" id="ToxoDB:TGDOM2_248620"/>
<evidence type="ECO:0000313" key="2">
    <source>
        <dbReference type="EMBL" id="KFG46518.1"/>
    </source>
</evidence>
<dbReference type="EMBL" id="AHZU02000267">
    <property type="protein sequence ID" value="KFG46518.1"/>
    <property type="molecule type" value="Genomic_DNA"/>
</dbReference>
<evidence type="ECO:0000256" key="1">
    <source>
        <dbReference type="SAM" id="MobiDB-lite"/>
    </source>
</evidence>
<gene>
    <name evidence="2" type="ORF">TGDOM2_248620</name>
</gene>
<protein>
    <submittedName>
        <fullName evidence="2">Uncharacterized protein</fullName>
    </submittedName>
</protein>
<sequence length="229" mass="26497">MDTARPFSARRMRFSPEMRIRAGRQRRRADRHNRNAKRSSRSAYSPISHAASSRDTRGPCSVQNCEGSRLCRRVRTASNSRRLERQSKRECRKNHCPRARGTRLRKRVRKGKSHRRPPPSSCGRCSLNCMHVHSCSERGKVAFSVSASCDTSQMSTLSSNPRKTSWTLICWSNILRLSGFFRRCMRLYRSPWRQGCRQRVFCSRPSMQIVHESYEKVPTAQAPAQHPSC</sequence>
<accession>A0A086KQ50</accession>